<evidence type="ECO:0000256" key="6">
    <source>
        <dbReference type="ARBA" id="ARBA00023136"/>
    </source>
</evidence>
<feature type="transmembrane region" description="Helical" evidence="7">
    <location>
        <begin position="389"/>
        <end position="415"/>
    </location>
</feature>
<gene>
    <name evidence="9" type="ORF">BEP19_00325</name>
</gene>
<feature type="transmembrane region" description="Helical" evidence="7">
    <location>
        <begin position="135"/>
        <end position="157"/>
    </location>
</feature>
<keyword evidence="5 7" id="KW-1133">Transmembrane helix</keyword>
<proteinExistence type="predicted"/>
<keyword evidence="6 7" id="KW-0472">Membrane</keyword>
<protein>
    <submittedName>
        <fullName evidence="9">MFS transporter</fullName>
    </submittedName>
</protein>
<feature type="transmembrane region" description="Helical" evidence="7">
    <location>
        <begin position="224"/>
        <end position="246"/>
    </location>
</feature>
<feature type="transmembrane region" description="Helical" evidence="7">
    <location>
        <begin position="198"/>
        <end position="218"/>
    </location>
</feature>
<dbReference type="PROSITE" id="PS50850">
    <property type="entry name" value="MFS"/>
    <property type="match status" value="1"/>
</dbReference>
<dbReference type="Proteomes" id="UP000284219">
    <property type="component" value="Unassembled WGS sequence"/>
</dbReference>
<evidence type="ECO:0000256" key="2">
    <source>
        <dbReference type="ARBA" id="ARBA00022448"/>
    </source>
</evidence>
<feature type="transmembrane region" description="Helical" evidence="7">
    <location>
        <begin position="488"/>
        <end position="506"/>
    </location>
</feature>
<keyword evidence="4 7" id="KW-0812">Transmembrane</keyword>
<comment type="caution">
    <text evidence="9">The sequence shown here is derived from an EMBL/GenBank/DDBJ whole genome shotgun (WGS) entry which is preliminary data.</text>
</comment>
<dbReference type="InterPro" id="IPR036259">
    <property type="entry name" value="MFS_trans_sf"/>
</dbReference>
<evidence type="ECO:0000313" key="9">
    <source>
        <dbReference type="EMBL" id="RKD27054.1"/>
    </source>
</evidence>
<evidence type="ECO:0000256" key="7">
    <source>
        <dbReference type="SAM" id="Phobius"/>
    </source>
</evidence>
<dbReference type="InterPro" id="IPR020846">
    <property type="entry name" value="MFS_dom"/>
</dbReference>
<feature type="transmembrane region" description="Helical" evidence="7">
    <location>
        <begin position="356"/>
        <end position="377"/>
    </location>
</feature>
<name>A0A419SRJ0_9BACL</name>
<dbReference type="InterPro" id="IPR005829">
    <property type="entry name" value="Sugar_transporter_CS"/>
</dbReference>
<dbReference type="NCBIfam" id="TIGR00711">
    <property type="entry name" value="efflux_EmrB"/>
    <property type="match status" value="1"/>
</dbReference>
<dbReference type="GO" id="GO:0022857">
    <property type="term" value="F:transmembrane transporter activity"/>
    <property type="evidence" value="ECO:0007669"/>
    <property type="project" value="InterPro"/>
</dbReference>
<dbReference type="EMBL" id="MCHY01000001">
    <property type="protein sequence ID" value="RKD27054.1"/>
    <property type="molecule type" value="Genomic_DNA"/>
</dbReference>
<dbReference type="FunFam" id="1.20.1720.10:FF:000004">
    <property type="entry name" value="EmrB/QacA family drug resistance transporter"/>
    <property type="match status" value="1"/>
</dbReference>
<keyword evidence="2" id="KW-0813">Transport</keyword>
<evidence type="ECO:0000256" key="1">
    <source>
        <dbReference type="ARBA" id="ARBA00004651"/>
    </source>
</evidence>
<dbReference type="InterPro" id="IPR004638">
    <property type="entry name" value="EmrB-like"/>
</dbReference>
<dbReference type="Pfam" id="PF07690">
    <property type="entry name" value="MFS_1"/>
    <property type="match status" value="1"/>
</dbReference>
<dbReference type="PANTHER" id="PTHR23501">
    <property type="entry name" value="MAJOR FACILITATOR SUPERFAMILY"/>
    <property type="match status" value="1"/>
</dbReference>
<comment type="subcellular location">
    <subcellularLocation>
        <location evidence="1">Cell membrane</location>
        <topology evidence="1">Multi-pass membrane protein</topology>
    </subcellularLocation>
</comment>
<feature type="transmembrane region" description="Helical" evidence="7">
    <location>
        <begin position="77"/>
        <end position="96"/>
    </location>
</feature>
<dbReference type="InterPro" id="IPR011701">
    <property type="entry name" value="MFS"/>
</dbReference>
<feature type="domain" description="Major facilitator superfamily (MFS) profile" evidence="8">
    <location>
        <begin position="12"/>
        <end position="511"/>
    </location>
</feature>
<dbReference type="RefSeq" id="WP_120187874.1">
    <property type="nucleotide sequence ID" value="NZ_MCHY01000001.1"/>
</dbReference>
<dbReference type="CDD" id="cd17502">
    <property type="entry name" value="MFS_Azr1_MDR_like"/>
    <property type="match status" value="1"/>
</dbReference>
<dbReference type="Gene3D" id="1.20.1250.20">
    <property type="entry name" value="MFS general substrate transporter like domains"/>
    <property type="match status" value="1"/>
</dbReference>
<accession>A0A419SRJ0</accession>
<keyword evidence="3" id="KW-1003">Cell membrane</keyword>
<dbReference type="Gene3D" id="1.20.1720.10">
    <property type="entry name" value="Multidrug resistance protein D"/>
    <property type="match status" value="1"/>
</dbReference>
<feature type="transmembrane region" description="Helical" evidence="7">
    <location>
        <begin position="46"/>
        <end position="65"/>
    </location>
</feature>
<sequence>MEHLDTKRKIAIMLSVMSVMLFAALNMTIVGTSLPKIIADIGGMEYFNWVFMIYMLTSSITAILVGKLSDIYGRKVFILIGIWVFIVGQLLCGFSTSIFQLILFRGLAGFGGGMIMSTSFATVGDLFSARERGRWQGFMGSVFGLSSLFGPTLGGYIVDNMDWSWVFWIFLPVGLIAFILIFKLYPKADKKAKEKIDYFGSILLSILILSLLLGFSWAGTVYAWTSWPIIGLFSLTLICLGGFIYVQNKVESPVVPLHLFKNSVVSVSNVVLFLSGMGMFGLIMFVPFYVQGVLGKSATTSGLVEMVMTLSMVTVSAASGQWITKTGKYKNLALIGFVIMATGIFLNARLTPQADLIEIIINLVISGIGLGMTMPIFTLTVQNAVEHKYLGVVTATGQLFRQIGGTVGVAIMGFIMSSKMAERLQGSSLPLLPEQHALGGEELLNPQLLMSTEALQGIHAGLPADAQPHFEQFIVVLREALNHSLTQVFLFTGVIVMLSFVATLLLKEIPLRTSNEMKPALDPNQEEVSS</sequence>
<evidence type="ECO:0000256" key="3">
    <source>
        <dbReference type="ARBA" id="ARBA00022475"/>
    </source>
</evidence>
<dbReference type="PANTHER" id="PTHR23501:SF197">
    <property type="entry name" value="COMD"/>
    <property type="match status" value="1"/>
</dbReference>
<dbReference type="OrthoDB" id="9816041at2"/>
<evidence type="ECO:0000313" key="10">
    <source>
        <dbReference type="Proteomes" id="UP000284219"/>
    </source>
</evidence>
<organism evidence="9 10">
    <name type="scientific">Ammoniphilus oxalaticus</name>
    <dbReference type="NCBI Taxonomy" id="66863"/>
    <lineage>
        <taxon>Bacteria</taxon>
        <taxon>Bacillati</taxon>
        <taxon>Bacillota</taxon>
        <taxon>Bacilli</taxon>
        <taxon>Bacillales</taxon>
        <taxon>Paenibacillaceae</taxon>
        <taxon>Aneurinibacillus group</taxon>
        <taxon>Ammoniphilus</taxon>
    </lineage>
</organism>
<dbReference type="GO" id="GO:0005886">
    <property type="term" value="C:plasma membrane"/>
    <property type="evidence" value="ECO:0007669"/>
    <property type="project" value="UniProtKB-SubCell"/>
</dbReference>
<evidence type="ECO:0000256" key="4">
    <source>
        <dbReference type="ARBA" id="ARBA00022692"/>
    </source>
</evidence>
<dbReference type="PROSITE" id="PS00216">
    <property type="entry name" value="SUGAR_TRANSPORT_1"/>
    <property type="match status" value="1"/>
</dbReference>
<feature type="transmembrane region" description="Helical" evidence="7">
    <location>
        <begin position="102"/>
        <end position="123"/>
    </location>
</feature>
<dbReference type="SUPFAM" id="SSF103473">
    <property type="entry name" value="MFS general substrate transporter"/>
    <property type="match status" value="1"/>
</dbReference>
<dbReference type="AlphaFoldDB" id="A0A419SRJ0"/>
<feature type="transmembrane region" description="Helical" evidence="7">
    <location>
        <begin position="12"/>
        <end position="34"/>
    </location>
</feature>
<feature type="transmembrane region" description="Helical" evidence="7">
    <location>
        <begin position="332"/>
        <end position="350"/>
    </location>
</feature>
<feature type="transmembrane region" description="Helical" evidence="7">
    <location>
        <begin position="302"/>
        <end position="320"/>
    </location>
</feature>
<reference evidence="9 10" key="1">
    <citation type="submission" date="2016-08" db="EMBL/GenBank/DDBJ databases">
        <title>Novel Firmicute Genomes.</title>
        <authorList>
            <person name="Poppleton D.I."/>
            <person name="Gribaldo S."/>
        </authorList>
    </citation>
    <scope>NUCLEOTIDE SEQUENCE [LARGE SCALE GENOMIC DNA]</scope>
    <source>
        <strain evidence="9 10">RAOx-1</strain>
    </source>
</reference>
<dbReference type="PRINTS" id="PR01036">
    <property type="entry name" value="TCRTETB"/>
</dbReference>
<keyword evidence="10" id="KW-1185">Reference proteome</keyword>
<feature type="transmembrane region" description="Helical" evidence="7">
    <location>
        <begin position="267"/>
        <end position="290"/>
    </location>
</feature>
<feature type="transmembrane region" description="Helical" evidence="7">
    <location>
        <begin position="163"/>
        <end position="186"/>
    </location>
</feature>
<evidence type="ECO:0000259" key="8">
    <source>
        <dbReference type="PROSITE" id="PS50850"/>
    </source>
</evidence>
<evidence type="ECO:0000256" key="5">
    <source>
        <dbReference type="ARBA" id="ARBA00022989"/>
    </source>
</evidence>